<proteinExistence type="inferred from homology"/>
<evidence type="ECO:0000313" key="9">
    <source>
        <dbReference type="EMBL" id="MBB4699119.1"/>
    </source>
</evidence>
<dbReference type="InterPro" id="IPR008146">
    <property type="entry name" value="Gln_synth_cat_dom"/>
</dbReference>
<comment type="caution">
    <text evidence="9">The sequence shown here is derived from an EMBL/GenBank/DDBJ whole genome shotgun (WGS) entry which is preliminary data.</text>
</comment>
<comment type="similarity">
    <text evidence="1 5 6">Belongs to the glutamine synthetase family.</text>
</comment>
<evidence type="ECO:0000256" key="2">
    <source>
        <dbReference type="ARBA" id="ARBA00022598"/>
    </source>
</evidence>
<dbReference type="Gene3D" id="3.30.590.10">
    <property type="entry name" value="Glutamine synthetase/guanido kinase, catalytic domain"/>
    <property type="match status" value="1"/>
</dbReference>
<sequence length="415" mass="43567">MTRVKAVPVARLEHLAAWGVGASPVFDVFLLDDSIVSGRFAGGPVGDLRLYPDLDRLAIMPALPGWAWAPADRYDQEGAPHPLDARHLVRREAARLAEHGFSVRASFEVEWAASVGGGDDFVPACTGPAYGMTRLTERSAYLRDIVEALAASGVAVEQIHPEYAAGQYEVSTAAEDPVGAADTAVLVRETIRAVSLNHGLRASFSPKVLTDGVGNGGHVHLSLWRDGANLMAGGDRRYGLTAEGEGFAAGILSRLPALLAVGAPSVASYLRLVPSHWAGAYACWGLENREAALRFVTGSAGERGRAANLEVKCFDAAANPYLALAALLAAGRAGVAEGGALPEPVDVDPATLREGVTPLPSSLEEAVAAFEADATLKDAFGEAVIDTVATVRRGEIALFAGAAPDEIARRIRWKH</sequence>
<evidence type="ECO:0000256" key="6">
    <source>
        <dbReference type="RuleBase" id="RU000384"/>
    </source>
</evidence>
<evidence type="ECO:0000256" key="4">
    <source>
        <dbReference type="ARBA" id="ARBA00022840"/>
    </source>
</evidence>
<dbReference type="PROSITE" id="PS51987">
    <property type="entry name" value="GS_CATALYTIC"/>
    <property type="match status" value="1"/>
</dbReference>
<name>A0A7W7D2J2_9ACTN</name>
<dbReference type="GO" id="GO:0006542">
    <property type="term" value="P:glutamine biosynthetic process"/>
    <property type="evidence" value="ECO:0007669"/>
    <property type="project" value="InterPro"/>
</dbReference>
<protein>
    <submittedName>
        <fullName evidence="9">Glutamine synthetase</fullName>
        <ecNumber evidence="9">6.3.1.2</ecNumber>
    </submittedName>
</protein>
<dbReference type="GO" id="GO:0005524">
    <property type="term" value="F:ATP binding"/>
    <property type="evidence" value="ECO:0007669"/>
    <property type="project" value="UniProtKB-KW"/>
</dbReference>
<dbReference type="EC" id="6.3.1.2" evidence="9"/>
<evidence type="ECO:0000313" key="10">
    <source>
        <dbReference type="Proteomes" id="UP000542210"/>
    </source>
</evidence>
<reference evidence="9 10" key="1">
    <citation type="submission" date="2020-08" db="EMBL/GenBank/DDBJ databases">
        <title>Sequencing the genomes of 1000 actinobacteria strains.</title>
        <authorList>
            <person name="Klenk H.-P."/>
        </authorList>
    </citation>
    <scope>NUCLEOTIDE SEQUENCE [LARGE SCALE GENOMIC DNA]</scope>
    <source>
        <strain evidence="9 10">DSM 45784</strain>
    </source>
</reference>
<dbReference type="SMART" id="SM01230">
    <property type="entry name" value="Gln-synt_C"/>
    <property type="match status" value="1"/>
</dbReference>
<gene>
    <name evidence="9" type="ORF">BJ982_000663</name>
</gene>
<dbReference type="InterPro" id="IPR036651">
    <property type="entry name" value="Gln_synt_N_sf"/>
</dbReference>
<dbReference type="PROSITE" id="PS51986">
    <property type="entry name" value="GS_BETA_GRASP"/>
    <property type="match status" value="1"/>
</dbReference>
<evidence type="ECO:0000256" key="3">
    <source>
        <dbReference type="ARBA" id="ARBA00022741"/>
    </source>
</evidence>
<dbReference type="EMBL" id="JACHND010000001">
    <property type="protein sequence ID" value="MBB4699119.1"/>
    <property type="molecule type" value="Genomic_DNA"/>
</dbReference>
<dbReference type="AlphaFoldDB" id="A0A7W7D2J2"/>
<dbReference type="Pfam" id="PF00120">
    <property type="entry name" value="Gln-synt_C"/>
    <property type="match status" value="1"/>
</dbReference>
<evidence type="ECO:0000259" key="8">
    <source>
        <dbReference type="PROSITE" id="PS51987"/>
    </source>
</evidence>
<evidence type="ECO:0000256" key="1">
    <source>
        <dbReference type="ARBA" id="ARBA00009897"/>
    </source>
</evidence>
<dbReference type="PANTHER" id="PTHR43785:SF12">
    <property type="entry name" value="TYPE-1 GLUTAMINE SYNTHETASE 2"/>
    <property type="match status" value="1"/>
</dbReference>
<dbReference type="Gene3D" id="3.10.20.70">
    <property type="entry name" value="Glutamine synthetase, N-terminal domain"/>
    <property type="match status" value="1"/>
</dbReference>
<keyword evidence="4" id="KW-0067">ATP-binding</keyword>
<dbReference type="InterPro" id="IPR014746">
    <property type="entry name" value="Gln_synth/guanido_kin_cat_dom"/>
</dbReference>
<evidence type="ECO:0000259" key="7">
    <source>
        <dbReference type="PROSITE" id="PS51986"/>
    </source>
</evidence>
<keyword evidence="3" id="KW-0547">Nucleotide-binding</keyword>
<feature type="domain" description="GS catalytic" evidence="8">
    <location>
        <begin position="85"/>
        <end position="415"/>
    </location>
</feature>
<dbReference type="Proteomes" id="UP000542210">
    <property type="component" value="Unassembled WGS sequence"/>
</dbReference>
<evidence type="ECO:0000256" key="5">
    <source>
        <dbReference type="PROSITE-ProRule" id="PRU01330"/>
    </source>
</evidence>
<dbReference type="GO" id="GO:0004356">
    <property type="term" value="F:glutamine synthetase activity"/>
    <property type="evidence" value="ECO:0007669"/>
    <property type="project" value="UniProtKB-EC"/>
</dbReference>
<dbReference type="InterPro" id="IPR008147">
    <property type="entry name" value="Gln_synt_N"/>
</dbReference>
<dbReference type="SUPFAM" id="SSF55931">
    <property type="entry name" value="Glutamine synthetase/guanido kinase"/>
    <property type="match status" value="1"/>
</dbReference>
<accession>A0A7W7D2J2</accession>
<dbReference type="RefSeq" id="WP_275411726.1">
    <property type="nucleotide sequence ID" value="NZ_BOOV01000022.1"/>
</dbReference>
<organism evidence="9 10">
    <name type="scientific">Sphaerisporangium siamense</name>
    <dbReference type="NCBI Taxonomy" id="795645"/>
    <lineage>
        <taxon>Bacteria</taxon>
        <taxon>Bacillati</taxon>
        <taxon>Actinomycetota</taxon>
        <taxon>Actinomycetes</taxon>
        <taxon>Streptosporangiales</taxon>
        <taxon>Streptosporangiaceae</taxon>
        <taxon>Sphaerisporangium</taxon>
    </lineage>
</organism>
<feature type="domain" description="GS beta-grasp" evidence="7">
    <location>
        <begin position="1"/>
        <end position="78"/>
    </location>
</feature>
<keyword evidence="2 9" id="KW-0436">Ligase</keyword>
<keyword evidence="10" id="KW-1185">Reference proteome</keyword>
<dbReference type="PANTHER" id="PTHR43785">
    <property type="entry name" value="GAMMA-GLUTAMYLPUTRESCINE SYNTHETASE"/>
    <property type="match status" value="1"/>
</dbReference>